<dbReference type="AlphaFoldDB" id="H3CY10"/>
<proteinExistence type="predicted"/>
<reference evidence="4" key="1">
    <citation type="journal article" date="2004" name="Nature">
        <title>Genome duplication in the teleost fish Tetraodon nigroviridis reveals the early vertebrate proto-karyotype.</title>
        <authorList>
            <person name="Jaillon O."/>
            <person name="Aury J.-M."/>
            <person name="Brunet F."/>
            <person name="Petit J.-L."/>
            <person name="Stange-Thomann N."/>
            <person name="Mauceli E."/>
            <person name="Bouneau L."/>
            <person name="Fischer C."/>
            <person name="Ozouf-Costaz C."/>
            <person name="Bernot A."/>
            <person name="Nicaud S."/>
            <person name="Jaffe D."/>
            <person name="Fisher S."/>
            <person name="Lutfalla G."/>
            <person name="Dossat C."/>
            <person name="Segurens B."/>
            <person name="Dasilva C."/>
            <person name="Salanoubat M."/>
            <person name="Levy M."/>
            <person name="Boudet N."/>
            <person name="Castellano S."/>
            <person name="Anthouard V."/>
            <person name="Jubin C."/>
            <person name="Castelli V."/>
            <person name="Katinka M."/>
            <person name="Vacherie B."/>
            <person name="Biemont C."/>
            <person name="Skalli Z."/>
            <person name="Cattolico L."/>
            <person name="Poulain J."/>
            <person name="De Berardinis V."/>
            <person name="Cruaud C."/>
            <person name="Duprat S."/>
            <person name="Brottier P."/>
            <person name="Coutanceau J.-P."/>
            <person name="Gouzy J."/>
            <person name="Parra G."/>
            <person name="Lardier G."/>
            <person name="Chapple C."/>
            <person name="McKernan K.J."/>
            <person name="McEwan P."/>
            <person name="Bosak S."/>
            <person name="Kellis M."/>
            <person name="Volff J.-N."/>
            <person name="Guigo R."/>
            <person name="Zody M.C."/>
            <person name="Mesirov J."/>
            <person name="Lindblad-Toh K."/>
            <person name="Birren B."/>
            <person name="Nusbaum C."/>
            <person name="Kahn D."/>
            <person name="Robinson-Rechavi M."/>
            <person name="Laudet V."/>
            <person name="Schachter V."/>
            <person name="Quetier F."/>
            <person name="Saurin W."/>
            <person name="Scarpelli C."/>
            <person name="Wincker P."/>
            <person name="Lander E.S."/>
            <person name="Weissenbach J."/>
            <person name="Roest Crollius H."/>
        </authorList>
    </citation>
    <scope>NUCLEOTIDE SEQUENCE [LARGE SCALE GENOMIC DNA]</scope>
</reference>
<dbReference type="Proteomes" id="UP000007303">
    <property type="component" value="Unassembled WGS sequence"/>
</dbReference>
<dbReference type="Gene3D" id="3.90.180.10">
    <property type="entry name" value="Medium-chain alcohol dehydrogenases, catalytic domain"/>
    <property type="match status" value="1"/>
</dbReference>
<reference evidence="3" key="2">
    <citation type="submission" date="2025-08" db="UniProtKB">
        <authorList>
            <consortium name="Ensembl"/>
        </authorList>
    </citation>
    <scope>IDENTIFICATION</scope>
</reference>
<accession>H3CY10</accession>
<dbReference type="STRING" id="99883.ENSTNIP00000013145"/>
<evidence type="ECO:0000313" key="3">
    <source>
        <dbReference type="Ensembl" id="ENSTNIP00000013145.1"/>
    </source>
</evidence>
<dbReference type="Pfam" id="PF13602">
    <property type="entry name" value="ADH_zinc_N_2"/>
    <property type="match status" value="1"/>
</dbReference>
<keyword evidence="4" id="KW-1185">Reference proteome</keyword>
<dbReference type="GO" id="GO:0005741">
    <property type="term" value="C:mitochondrial outer membrane"/>
    <property type="evidence" value="ECO:0007669"/>
    <property type="project" value="TreeGrafter"/>
</dbReference>
<dbReference type="Pfam" id="PF08240">
    <property type="entry name" value="ADH_N"/>
    <property type="match status" value="1"/>
</dbReference>
<organism evidence="3 4">
    <name type="scientific">Tetraodon nigroviridis</name>
    <name type="common">Spotted green pufferfish</name>
    <name type="synonym">Chelonodon nigroviridis</name>
    <dbReference type="NCBI Taxonomy" id="99883"/>
    <lineage>
        <taxon>Eukaryota</taxon>
        <taxon>Metazoa</taxon>
        <taxon>Chordata</taxon>
        <taxon>Craniata</taxon>
        <taxon>Vertebrata</taxon>
        <taxon>Euteleostomi</taxon>
        <taxon>Actinopterygii</taxon>
        <taxon>Neopterygii</taxon>
        <taxon>Teleostei</taxon>
        <taxon>Neoteleostei</taxon>
        <taxon>Acanthomorphata</taxon>
        <taxon>Eupercaria</taxon>
        <taxon>Tetraodontiformes</taxon>
        <taxon>Tetradontoidea</taxon>
        <taxon>Tetraodontidae</taxon>
        <taxon>Tetraodon</taxon>
    </lineage>
</organism>
<dbReference type="SUPFAM" id="SSF50129">
    <property type="entry name" value="GroES-like"/>
    <property type="match status" value="1"/>
</dbReference>
<dbReference type="SMART" id="SM00829">
    <property type="entry name" value="PKS_ER"/>
    <property type="match status" value="1"/>
</dbReference>
<dbReference type="SUPFAM" id="SSF51735">
    <property type="entry name" value="NAD(P)-binding Rossmann-fold domains"/>
    <property type="match status" value="1"/>
</dbReference>
<dbReference type="GO" id="GO:0010637">
    <property type="term" value="P:negative regulation of mitochondrial fusion"/>
    <property type="evidence" value="ECO:0007669"/>
    <property type="project" value="TreeGrafter"/>
</dbReference>
<evidence type="ECO:0000256" key="1">
    <source>
        <dbReference type="ARBA" id="ARBA00023002"/>
    </source>
</evidence>
<dbReference type="GeneTree" id="ENSGT00940000157579"/>
<dbReference type="PANTHER" id="PTHR44054:SF1">
    <property type="entry name" value="SYNAPTIC VESICLE MEMBRANE PROTEIN VAT-1 HOMOLOG"/>
    <property type="match status" value="1"/>
</dbReference>
<evidence type="ECO:0000259" key="2">
    <source>
        <dbReference type="SMART" id="SM00829"/>
    </source>
</evidence>
<dbReference type="GO" id="GO:0016491">
    <property type="term" value="F:oxidoreductase activity"/>
    <property type="evidence" value="ECO:0007669"/>
    <property type="project" value="UniProtKB-KW"/>
</dbReference>
<evidence type="ECO:0000313" key="4">
    <source>
        <dbReference type="Proteomes" id="UP000007303"/>
    </source>
</evidence>
<dbReference type="HOGENOM" id="CLU_026673_3_1_1"/>
<dbReference type="Ensembl" id="ENSTNIT00000013337.1">
    <property type="protein sequence ID" value="ENSTNIP00000013145.1"/>
    <property type="gene ID" value="ENSTNIG00000010244.1"/>
</dbReference>
<keyword evidence="1" id="KW-0560">Oxidoreductase</keyword>
<feature type="domain" description="Enoyl reductase (ER)" evidence="2">
    <location>
        <begin position="28"/>
        <end position="354"/>
    </location>
</feature>
<dbReference type="OMA" id="MRAAVCP"/>
<dbReference type="CDD" id="cd08275">
    <property type="entry name" value="MDR3"/>
    <property type="match status" value="1"/>
</dbReference>
<sequence>DPGPAATPSGGAPKKTLSFRALVLTGHGGYDKVKLQVKTQQEPRPGPGELRVRVRACGLNFAELGRQGLYEPLPAPPVVMGMEGAGVVEAVGEGVEERRVGDRVIALSRSGAWQEVLVLPAALTFLMPEQMSFEEGAALPVNYLTAYLMLFEMANLRPGKSVLIHMAAGGVGIAATQLCQTVPDVTIFGTASASKHETIAQGGVTHPVDYRTRDYVEEIRKISPNGVDIVLDPLGGLDTQKGFSLLKPLGTLIIFGAANVVTGQKKNLFALAKTWYHQLSLTALKLMQSNKTIGGFHLGFLSDEQLIRSTLSKLVELYRQGKIKPRIDSCFHFEEVSYAMRRMHDRQNIGKVILIPEAKKAA</sequence>
<dbReference type="InterPro" id="IPR052100">
    <property type="entry name" value="SV-ATPase_mito-regulator"/>
</dbReference>
<dbReference type="InterPro" id="IPR036291">
    <property type="entry name" value="NAD(P)-bd_dom_sf"/>
</dbReference>
<name>H3CY10_TETNG</name>
<reference evidence="3" key="3">
    <citation type="submission" date="2025-09" db="UniProtKB">
        <authorList>
            <consortium name="Ensembl"/>
        </authorList>
    </citation>
    <scope>IDENTIFICATION</scope>
</reference>
<dbReference type="InterPro" id="IPR020843">
    <property type="entry name" value="ER"/>
</dbReference>
<dbReference type="PANTHER" id="PTHR44054">
    <property type="entry name" value="SYNAPTIC VESICLE MEMBRANE PROTEIN VAT-1 HOMOLOG-LIKE"/>
    <property type="match status" value="1"/>
</dbReference>
<protein>
    <submittedName>
        <fullName evidence="3">Vesicle amine transport 1</fullName>
    </submittedName>
</protein>
<dbReference type="InterPro" id="IPR011032">
    <property type="entry name" value="GroES-like_sf"/>
</dbReference>
<dbReference type="InParanoid" id="H3CY10"/>
<dbReference type="InterPro" id="IPR013154">
    <property type="entry name" value="ADH-like_N"/>
</dbReference>
<dbReference type="Gene3D" id="3.40.50.720">
    <property type="entry name" value="NAD(P)-binding Rossmann-like Domain"/>
    <property type="match status" value="1"/>
</dbReference>